<keyword evidence="2" id="KW-1185">Reference proteome</keyword>
<protein>
    <submittedName>
        <fullName evidence="1">Sulfurtransferase-like selenium metabolism protein YedF</fullName>
    </submittedName>
</protein>
<keyword evidence="1" id="KW-0808">Transferase</keyword>
<dbReference type="OrthoDB" id="9801500at2"/>
<sequence length="141" mass="15254">MSKETGAAARPESPVMEENLAGLSTTFALQENSVLLMTADRLGRGDDDLGKVLVKSFLYTLSQADVIPKTVIFLNSGVKLACEDSETLQSLLALEERGAELLSCGTCLDFFRLKDKLVAGKVSNMYAIVDVLNRSNHVVTL</sequence>
<comment type="caution">
    <text evidence="1">The sequence shown here is derived from an EMBL/GenBank/DDBJ whole genome shotgun (WGS) entry which is preliminary data.</text>
</comment>
<reference evidence="1 2" key="1">
    <citation type="submission" date="2020-01" db="EMBL/GenBank/DDBJ databases">
        <title>Whole-genome sequence of Heliobacterium undosum DSM 13378.</title>
        <authorList>
            <person name="Kyndt J.A."/>
            <person name="Meyer T.E."/>
        </authorList>
    </citation>
    <scope>NUCLEOTIDE SEQUENCE [LARGE SCALE GENOMIC DNA]</scope>
    <source>
        <strain evidence="1 2">DSM 13378</strain>
    </source>
</reference>
<dbReference type="GO" id="GO:0016740">
    <property type="term" value="F:transferase activity"/>
    <property type="evidence" value="ECO:0007669"/>
    <property type="project" value="UniProtKB-KW"/>
</dbReference>
<proteinExistence type="predicted"/>
<dbReference type="AlphaFoldDB" id="A0A845L1V4"/>
<dbReference type="InterPro" id="IPR019870">
    <property type="entry name" value="Se_metab_YedF"/>
</dbReference>
<dbReference type="EMBL" id="WXEY01000006">
    <property type="protein sequence ID" value="MZP29616.1"/>
    <property type="molecule type" value="Genomic_DNA"/>
</dbReference>
<evidence type="ECO:0000313" key="1">
    <source>
        <dbReference type="EMBL" id="MZP29616.1"/>
    </source>
</evidence>
<dbReference type="RefSeq" id="WP_161257394.1">
    <property type="nucleotide sequence ID" value="NZ_WXEY01000006.1"/>
</dbReference>
<dbReference type="NCBIfam" id="TIGR03527">
    <property type="entry name" value="selenium_YedF"/>
    <property type="match status" value="1"/>
</dbReference>
<dbReference type="InterPro" id="IPR027396">
    <property type="entry name" value="DsrEFH-like"/>
</dbReference>
<evidence type="ECO:0000313" key="2">
    <source>
        <dbReference type="Proteomes" id="UP000463470"/>
    </source>
</evidence>
<gene>
    <name evidence="1" type="primary">yedF</name>
    <name evidence="1" type="ORF">GTO91_07850</name>
</gene>
<accession>A0A845L1V4</accession>
<organism evidence="1 2">
    <name type="scientific">Heliomicrobium undosum</name>
    <dbReference type="NCBI Taxonomy" id="121734"/>
    <lineage>
        <taxon>Bacteria</taxon>
        <taxon>Bacillati</taxon>
        <taxon>Bacillota</taxon>
        <taxon>Clostridia</taxon>
        <taxon>Eubacteriales</taxon>
        <taxon>Heliobacteriaceae</taxon>
        <taxon>Heliomicrobium</taxon>
    </lineage>
</organism>
<name>A0A845L1V4_9FIRM</name>
<dbReference type="Proteomes" id="UP000463470">
    <property type="component" value="Unassembled WGS sequence"/>
</dbReference>
<dbReference type="SUPFAM" id="SSF75169">
    <property type="entry name" value="DsrEFH-like"/>
    <property type="match status" value="1"/>
</dbReference>